<organism evidence="3 4">
    <name type="scientific">Pedobacter chitinilyticus</name>
    <dbReference type="NCBI Taxonomy" id="2233776"/>
    <lineage>
        <taxon>Bacteria</taxon>
        <taxon>Pseudomonadati</taxon>
        <taxon>Bacteroidota</taxon>
        <taxon>Sphingobacteriia</taxon>
        <taxon>Sphingobacteriales</taxon>
        <taxon>Sphingobacteriaceae</taxon>
        <taxon>Pedobacter</taxon>
    </lineage>
</organism>
<dbReference type="Gene3D" id="3.40.630.30">
    <property type="match status" value="1"/>
</dbReference>
<dbReference type="InterPro" id="IPR050769">
    <property type="entry name" value="NAT_camello-type"/>
</dbReference>
<comment type="caution">
    <text evidence="3">The sequence shown here is derived from an EMBL/GenBank/DDBJ whole genome shotgun (WGS) entry which is preliminary data.</text>
</comment>
<proteinExistence type="predicted"/>
<dbReference type="CDD" id="cd04301">
    <property type="entry name" value="NAT_SF"/>
    <property type="match status" value="1"/>
</dbReference>
<dbReference type="RefSeq" id="WP_113649065.1">
    <property type="nucleotide sequence ID" value="NZ_QMHN01000007.1"/>
</dbReference>
<gene>
    <name evidence="3" type="ORF">DPV69_19375</name>
</gene>
<dbReference type="OrthoDB" id="9799681at2"/>
<dbReference type="PANTHER" id="PTHR13947">
    <property type="entry name" value="GNAT FAMILY N-ACETYLTRANSFERASE"/>
    <property type="match status" value="1"/>
</dbReference>
<sequence>MNITIVPIYNNDSEAVINIILPIQQNEFNIAIGIKDQQDLLTIEEFYHQGGGHFWGAKIDGELVGTIGLIKCSDDFGAIRKMFVKKEYRGKEYGIAQLLLETLMAYSKEIGLKSLYLGTKDVLQAALRFYEKNGFSLIEKGELPKAFPIMPVDNVFCRLSF</sequence>
<dbReference type="InterPro" id="IPR016181">
    <property type="entry name" value="Acyl_CoA_acyltransferase"/>
</dbReference>
<protein>
    <submittedName>
        <fullName evidence="3">GNAT family N-acetyltransferase</fullName>
    </submittedName>
</protein>
<evidence type="ECO:0000313" key="4">
    <source>
        <dbReference type="Proteomes" id="UP000284120"/>
    </source>
</evidence>
<dbReference type="InterPro" id="IPR000182">
    <property type="entry name" value="GNAT_dom"/>
</dbReference>
<evidence type="ECO:0000313" key="3">
    <source>
        <dbReference type="EMBL" id="RWU04475.1"/>
    </source>
</evidence>
<name>A0A443YL61_9SPHI</name>
<dbReference type="SUPFAM" id="SSF55729">
    <property type="entry name" value="Acyl-CoA N-acyltransferases (Nat)"/>
    <property type="match status" value="1"/>
</dbReference>
<dbReference type="PROSITE" id="PS51186">
    <property type="entry name" value="GNAT"/>
    <property type="match status" value="1"/>
</dbReference>
<dbReference type="AlphaFoldDB" id="A0A443YL61"/>
<dbReference type="GO" id="GO:0008080">
    <property type="term" value="F:N-acetyltransferase activity"/>
    <property type="evidence" value="ECO:0007669"/>
    <property type="project" value="InterPro"/>
</dbReference>
<accession>A0A443YL61</accession>
<feature type="domain" description="N-acetyltransferase" evidence="2">
    <location>
        <begin position="3"/>
        <end position="153"/>
    </location>
</feature>
<evidence type="ECO:0000256" key="1">
    <source>
        <dbReference type="ARBA" id="ARBA00022679"/>
    </source>
</evidence>
<keyword evidence="1 3" id="KW-0808">Transferase</keyword>
<dbReference type="Pfam" id="PF00583">
    <property type="entry name" value="Acetyltransf_1"/>
    <property type="match status" value="1"/>
</dbReference>
<keyword evidence="4" id="KW-1185">Reference proteome</keyword>
<dbReference type="PANTHER" id="PTHR13947:SF37">
    <property type="entry name" value="LD18367P"/>
    <property type="match status" value="1"/>
</dbReference>
<evidence type="ECO:0000259" key="2">
    <source>
        <dbReference type="PROSITE" id="PS51186"/>
    </source>
</evidence>
<dbReference type="Proteomes" id="UP000284120">
    <property type="component" value="Unassembled WGS sequence"/>
</dbReference>
<dbReference type="EMBL" id="SAYW01000007">
    <property type="protein sequence ID" value="RWU04475.1"/>
    <property type="molecule type" value="Genomic_DNA"/>
</dbReference>
<reference evidence="3 4" key="1">
    <citation type="submission" date="2018-06" db="EMBL/GenBank/DDBJ databases">
        <title>Pedobacter endophyticus sp. nov., an endophytic bacterium isolated from a leaf of Triticum aestivum.</title>
        <authorList>
            <person name="Zhang L."/>
        </authorList>
    </citation>
    <scope>NUCLEOTIDE SEQUENCE [LARGE SCALE GENOMIC DNA]</scope>
    <source>
        <strain evidence="3 4">CM134L-2</strain>
    </source>
</reference>